<proteinExistence type="predicted"/>
<dbReference type="EMBL" id="CP028324">
    <property type="protein sequence ID" value="AVR96480.1"/>
    <property type="molecule type" value="Genomic_DNA"/>
</dbReference>
<reference evidence="2 3" key="1">
    <citation type="submission" date="2018-03" db="EMBL/GenBank/DDBJ databases">
        <title>Massilia armeniaca sp. nov., isolated from desert soil.</title>
        <authorList>
            <person name="Huang H."/>
            <person name="Ren M."/>
        </authorList>
    </citation>
    <scope>NUCLEOTIDE SEQUENCE [LARGE SCALE GENOMIC DNA]</scope>
    <source>
        <strain evidence="2 3">ZMN-3</strain>
    </source>
</reference>
<organism evidence="2 3">
    <name type="scientific">Pseudoduganella armeniaca</name>
    <dbReference type="NCBI Taxonomy" id="2072590"/>
    <lineage>
        <taxon>Bacteria</taxon>
        <taxon>Pseudomonadati</taxon>
        <taxon>Pseudomonadota</taxon>
        <taxon>Betaproteobacteria</taxon>
        <taxon>Burkholderiales</taxon>
        <taxon>Oxalobacteraceae</taxon>
        <taxon>Telluria group</taxon>
        <taxon>Pseudoduganella</taxon>
    </lineage>
</organism>
<evidence type="ECO:0000313" key="3">
    <source>
        <dbReference type="Proteomes" id="UP000240505"/>
    </source>
</evidence>
<evidence type="ECO:0000313" key="2">
    <source>
        <dbReference type="EMBL" id="AVR96480.1"/>
    </source>
</evidence>
<dbReference type="SMART" id="SM00342">
    <property type="entry name" value="HTH_ARAC"/>
    <property type="match status" value="1"/>
</dbReference>
<dbReference type="GO" id="GO:0003700">
    <property type="term" value="F:DNA-binding transcription factor activity"/>
    <property type="evidence" value="ECO:0007669"/>
    <property type="project" value="InterPro"/>
</dbReference>
<dbReference type="PROSITE" id="PS01124">
    <property type="entry name" value="HTH_ARAC_FAMILY_2"/>
    <property type="match status" value="1"/>
</dbReference>
<dbReference type="Proteomes" id="UP000240505">
    <property type="component" value="Chromosome"/>
</dbReference>
<protein>
    <submittedName>
        <fullName evidence="2">AraC family transcriptional regulator</fullName>
    </submittedName>
</protein>
<dbReference type="Gene3D" id="1.10.10.60">
    <property type="entry name" value="Homeodomain-like"/>
    <property type="match status" value="1"/>
</dbReference>
<dbReference type="KEGG" id="masz:C9I28_12810"/>
<dbReference type="AlphaFoldDB" id="A0A2R4CAD3"/>
<accession>A0A2R4CAD3</accession>
<dbReference type="GO" id="GO:0043565">
    <property type="term" value="F:sequence-specific DNA binding"/>
    <property type="evidence" value="ECO:0007669"/>
    <property type="project" value="InterPro"/>
</dbReference>
<name>A0A2R4CAD3_9BURK</name>
<dbReference type="RefSeq" id="WP_107141828.1">
    <property type="nucleotide sequence ID" value="NZ_CP028324.1"/>
</dbReference>
<evidence type="ECO:0000259" key="1">
    <source>
        <dbReference type="PROSITE" id="PS01124"/>
    </source>
</evidence>
<keyword evidence="3" id="KW-1185">Reference proteome</keyword>
<dbReference type="OrthoDB" id="2559672at2"/>
<gene>
    <name evidence="2" type="ORF">C9I28_12810</name>
</gene>
<sequence>MEEPAYPATVARLVAPRVALASCVRAWVVRSTVGCAPLAAPQRLNRFPATPFCTITWLFEGSAQLVEPVVDDPAVDTWLRPGQALFCGPQSRPFVTANPGPVHGMTVMLFADALHRLTGLDMAAQLDRMAPLHEVLDAWWQALSAAVLAAATDEERIAVFETGLEQRWRAVRADGPLVHARDWVQALAVRAAAAGMGRSARMAERRVRAWAGHPLRMLRRLDRIERSMVAARTATQARQGRVSLADVAAAGGFADQAHLSREARAIAGTSPAELLRLAQTDESYWLYRIWL</sequence>
<dbReference type="InterPro" id="IPR018060">
    <property type="entry name" value="HTH_AraC"/>
</dbReference>
<feature type="domain" description="HTH araC/xylS-type" evidence="1">
    <location>
        <begin position="185"/>
        <end position="277"/>
    </location>
</feature>